<comment type="caution">
    <text evidence="2">The sequence shown here is derived from an EMBL/GenBank/DDBJ whole genome shotgun (WGS) entry which is preliminary data.</text>
</comment>
<evidence type="ECO:0000256" key="1">
    <source>
        <dbReference type="SAM" id="MobiDB-lite"/>
    </source>
</evidence>
<accession>A0A9D4AV32</accession>
<feature type="compositionally biased region" description="Pro residues" evidence="1">
    <location>
        <begin position="55"/>
        <end position="67"/>
    </location>
</feature>
<proteinExistence type="predicted"/>
<feature type="region of interest" description="Disordered" evidence="1">
    <location>
        <begin position="1"/>
        <end position="96"/>
    </location>
</feature>
<dbReference type="Proteomes" id="UP000827986">
    <property type="component" value="Unassembled WGS sequence"/>
</dbReference>
<keyword evidence="3" id="KW-1185">Reference proteome</keyword>
<sequence>MSGRGGGREKPPVPIREHMAIDVCPGPIRPIRQISDYFPRRSPGEGPAQDGGGPCRPPAPLDTPPGSAPADQGYEADSYDSDDTTHQAERKDQLESRVADAIISNAQGGLDTIKASRFILDSL</sequence>
<dbReference type="EMBL" id="JAHDVG010000483">
    <property type="protein sequence ID" value="KAH1171853.1"/>
    <property type="molecule type" value="Genomic_DNA"/>
</dbReference>
<evidence type="ECO:0000313" key="2">
    <source>
        <dbReference type="EMBL" id="KAH1171853.1"/>
    </source>
</evidence>
<feature type="compositionally biased region" description="Basic and acidic residues" evidence="1">
    <location>
        <begin position="83"/>
        <end position="96"/>
    </location>
</feature>
<gene>
    <name evidence="2" type="ORF">KIL84_007471</name>
</gene>
<reference evidence="2" key="1">
    <citation type="submission" date="2021-09" db="EMBL/GenBank/DDBJ databases">
        <title>The genome of Mauremys mutica provides insights into the evolution of semi-aquatic lifestyle.</title>
        <authorList>
            <person name="Gong S."/>
            <person name="Gao Y."/>
        </authorList>
    </citation>
    <scope>NUCLEOTIDE SEQUENCE</scope>
    <source>
        <strain evidence="2">MM-2020</strain>
        <tissue evidence="2">Muscle</tissue>
    </source>
</reference>
<evidence type="ECO:0000313" key="3">
    <source>
        <dbReference type="Proteomes" id="UP000827986"/>
    </source>
</evidence>
<feature type="compositionally biased region" description="Basic and acidic residues" evidence="1">
    <location>
        <begin position="1"/>
        <end position="20"/>
    </location>
</feature>
<protein>
    <submittedName>
        <fullName evidence="2">Uncharacterized protein</fullName>
    </submittedName>
</protein>
<dbReference type="AlphaFoldDB" id="A0A9D4AV32"/>
<organism evidence="2 3">
    <name type="scientific">Mauremys mutica</name>
    <name type="common">yellowpond turtle</name>
    <dbReference type="NCBI Taxonomy" id="74926"/>
    <lineage>
        <taxon>Eukaryota</taxon>
        <taxon>Metazoa</taxon>
        <taxon>Chordata</taxon>
        <taxon>Craniata</taxon>
        <taxon>Vertebrata</taxon>
        <taxon>Euteleostomi</taxon>
        <taxon>Archelosauria</taxon>
        <taxon>Testudinata</taxon>
        <taxon>Testudines</taxon>
        <taxon>Cryptodira</taxon>
        <taxon>Durocryptodira</taxon>
        <taxon>Testudinoidea</taxon>
        <taxon>Geoemydidae</taxon>
        <taxon>Geoemydinae</taxon>
        <taxon>Mauremys</taxon>
    </lineage>
</organism>
<name>A0A9D4AV32_9SAUR</name>